<evidence type="ECO:0000313" key="4">
    <source>
        <dbReference type="EMBL" id="EPE31230.1"/>
    </source>
</evidence>
<protein>
    <submittedName>
        <fullName evidence="4">Zn2/Cys6 DNA-binding protein</fullName>
    </submittedName>
</protein>
<dbReference type="SUPFAM" id="SSF57701">
    <property type="entry name" value="Zn2/Cys6 DNA-binding domain"/>
    <property type="match status" value="1"/>
</dbReference>
<feature type="domain" description="Zn(2)-C6 fungal-type" evidence="3">
    <location>
        <begin position="8"/>
        <end position="36"/>
    </location>
</feature>
<dbReference type="InterPro" id="IPR036864">
    <property type="entry name" value="Zn2-C6_fun-type_DNA-bd_sf"/>
</dbReference>
<dbReference type="CDD" id="cd00067">
    <property type="entry name" value="GAL4"/>
    <property type="match status" value="1"/>
</dbReference>
<evidence type="ECO:0000259" key="3">
    <source>
        <dbReference type="PROSITE" id="PS50048"/>
    </source>
</evidence>
<proteinExistence type="predicted"/>
<sequence>MSARSLNGCWTCRLRRKKCDERRPQCIKCEELGIKCLEYGAKPQYMDGGLGEKNMVEGIKNAIKVTKIRKRLHRHSNTGNTAEYLVYKTPLQTSSFQDNDIIHQASVEEELALQCIDSWDQDSYFLASPLQHCQTDWINKPPTVCETFEGQQIPTEFLEPQPSCSFDRAIELTPPPSTPSRSQCEENLECVEGVLILHYMDFVLYIQFPFYNEALSHNGRGWLLNLVTTIKPIYYTGLALSSYQRDVEDSQGDQVKRFERYWKYYNRALIELRQYMDGADHDEDEDYNFNVSFCILQLIYCEIFRGGNDWQMHLQAASSFVNSLATSNHDVSSSAGNESQREATYDDRGATMKENAIDAVLGVFVALDILSSASTRTPSLLKANHQHCLSERNIQTDHLIGCDPSVICLISEISALDVWKEECKAAHSLSIMELSKRARKIEAALEDFICRNALDTQTDVPTLKTAIPTPSSSKFNSRFVSEIFAMSAITYLHVAVSGAHPDLTEIQRSVSRTILAMRGLPDPRLLRCIVWPFCITGCMAVKEVQNELCDLALCAGANERDPGSLWQALKIMETCWNARDQIGGSQDWTTAMAKLGNKVLLI</sequence>
<dbReference type="HOGENOM" id="CLU_019313_1_0_1"/>
<dbReference type="GO" id="GO:0000976">
    <property type="term" value="F:transcription cis-regulatory region binding"/>
    <property type="evidence" value="ECO:0007669"/>
    <property type="project" value="TreeGrafter"/>
</dbReference>
<dbReference type="PANTHER" id="PTHR37534:SF26">
    <property type="entry name" value="TRANSCRIPTION FACTOR, PUTATIVE-RELATED"/>
    <property type="match status" value="1"/>
</dbReference>
<dbReference type="Gene3D" id="4.10.240.10">
    <property type="entry name" value="Zn(2)-C6 fungal-type DNA-binding domain"/>
    <property type="match status" value="1"/>
</dbReference>
<dbReference type="Pfam" id="PF00172">
    <property type="entry name" value="Zn_clus"/>
    <property type="match status" value="1"/>
</dbReference>
<dbReference type="AlphaFoldDB" id="S3D060"/>
<dbReference type="GeneID" id="19471573"/>
<name>S3D060_GLAL2</name>
<keyword evidence="5" id="KW-1185">Reference proteome</keyword>
<keyword evidence="2" id="KW-0539">Nucleus</keyword>
<gene>
    <name evidence="4" type="ORF">GLAREA_12533</name>
</gene>
<dbReference type="OrthoDB" id="5213892at2759"/>
<dbReference type="PROSITE" id="PS50048">
    <property type="entry name" value="ZN2_CY6_FUNGAL_2"/>
    <property type="match status" value="1"/>
</dbReference>
<reference evidence="4 5" key="1">
    <citation type="journal article" date="2013" name="BMC Genomics">
        <title>Genomics-driven discovery of the pneumocandin biosynthetic gene cluster in the fungus Glarea lozoyensis.</title>
        <authorList>
            <person name="Chen L."/>
            <person name="Yue Q."/>
            <person name="Zhang X."/>
            <person name="Xiang M."/>
            <person name="Wang C."/>
            <person name="Li S."/>
            <person name="Che Y."/>
            <person name="Ortiz-Lopez F.J."/>
            <person name="Bills G.F."/>
            <person name="Liu X."/>
            <person name="An Z."/>
        </authorList>
    </citation>
    <scope>NUCLEOTIDE SEQUENCE [LARGE SCALE GENOMIC DNA]</scope>
    <source>
        <strain evidence="5">ATCC 20868 / MF5171</strain>
    </source>
</reference>
<dbReference type="RefSeq" id="XP_008081505.1">
    <property type="nucleotide sequence ID" value="XM_008083314.1"/>
</dbReference>
<dbReference type="GO" id="GO:0005634">
    <property type="term" value="C:nucleus"/>
    <property type="evidence" value="ECO:0007669"/>
    <property type="project" value="UniProtKB-SubCell"/>
</dbReference>
<dbReference type="GO" id="GO:0000981">
    <property type="term" value="F:DNA-binding transcription factor activity, RNA polymerase II-specific"/>
    <property type="evidence" value="ECO:0007669"/>
    <property type="project" value="InterPro"/>
</dbReference>
<organism evidence="4 5">
    <name type="scientific">Glarea lozoyensis (strain ATCC 20868 / MF5171)</name>
    <dbReference type="NCBI Taxonomy" id="1116229"/>
    <lineage>
        <taxon>Eukaryota</taxon>
        <taxon>Fungi</taxon>
        <taxon>Dikarya</taxon>
        <taxon>Ascomycota</taxon>
        <taxon>Pezizomycotina</taxon>
        <taxon>Leotiomycetes</taxon>
        <taxon>Helotiales</taxon>
        <taxon>Helotiaceae</taxon>
        <taxon>Glarea</taxon>
    </lineage>
</organism>
<evidence type="ECO:0000256" key="1">
    <source>
        <dbReference type="ARBA" id="ARBA00004123"/>
    </source>
</evidence>
<dbReference type="PANTHER" id="PTHR37534">
    <property type="entry name" value="TRANSCRIPTIONAL ACTIVATOR PROTEIN UGA3"/>
    <property type="match status" value="1"/>
</dbReference>
<dbReference type="GO" id="GO:0008270">
    <property type="term" value="F:zinc ion binding"/>
    <property type="evidence" value="ECO:0007669"/>
    <property type="project" value="InterPro"/>
</dbReference>
<dbReference type="GO" id="GO:0045944">
    <property type="term" value="P:positive regulation of transcription by RNA polymerase II"/>
    <property type="evidence" value="ECO:0007669"/>
    <property type="project" value="TreeGrafter"/>
</dbReference>
<dbReference type="InterPro" id="IPR001138">
    <property type="entry name" value="Zn2Cys6_DnaBD"/>
</dbReference>
<dbReference type="STRING" id="1116229.S3D060"/>
<dbReference type="Proteomes" id="UP000016922">
    <property type="component" value="Unassembled WGS sequence"/>
</dbReference>
<dbReference type="OMA" id="LNGCWTC"/>
<evidence type="ECO:0000256" key="2">
    <source>
        <dbReference type="ARBA" id="ARBA00023242"/>
    </source>
</evidence>
<dbReference type="KEGG" id="glz:GLAREA_12533"/>
<dbReference type="eggNOG" id="ENOG502RX7Y">
    <property type="taxonomic scope" value="Eukaryota"/>
</dbReference>
<keyword evidence="4" id="KW-0238">DNA-binding</keyword>
<dbReference type="EMBL" id="KE145362">
    <property type="protein sequence ID" value="EPE31230.1"/>
    <property type="molecule type" value="Genomic_DNA"/>
</dbReference>
<evidence type="ECO:0000313" key="5">
    <source>
        <dbReference type="Proteomes" id="UP000016922"/>
    </source>
</evidence>
<dbReference type="SMART" id="SM00066">
    <property type="entry name" value="GAL4"/>
    <property type="match status" value="1"/>
</dbReference>
<dbReference type="PROSITE" id="PS00463">
    <property type="entry name" value="ZN2_CY6_FUNGAL_1"/>
    <property type="match status" value="1"/>
</dbReference>
<dbReference type="InterPro" id="IPR021858">
    <property type="entry name" value="Fun_TF"/>
</dbReference>
<accession>S3D060</accession>
<comment type="subcellular location">
    <subcellularLocation>
        <location evidence="1">Nucleus</location>
    </subcellularLocation>
</comment>
<dbReference type="Pfam" id="PF11951">
    <property type="entry name" value="Fungal_trans_2"/>
    <property type="match status" value="1"/>
</dbReference>